<dbReference type="EMBL" id="CP002727">
    <property type="protein sequence ID" value="AEF21407.1"/>
    <property type="molecule type" value="Genomic_DNA"/>
</dbReference>
<proteinExistence type="predicted"/>
<accession>F6AFE6</accession>
<gene>
    <name evidence="1" type="ordered locus">Psefu_1431</name>
</gene>
<organism evidence="1 2">
    <name type="scientific">Pseudomonas fulva (strain 12-X)</name>
    <dbReference type="NCBI Taxonomy" id="743720"/>
    <lineage>
        <taxon>Bacteria</taxon>
        <taxon>Pseudomonadati</taxon>
        <taxon>Pseudomonadota</taxon>
        <taxon>Gammaproteobacteria</taxon>
        <taxon>Pseudomonadales</taxon>
        <taxon>Pseudomonadaceae</taxon>
        <taxon>Pseudomonas</taxon>
    </lineage>
</organism>
<reference evidence="1 2" key="1">
    <citation type="submission" date="2011-04" db="EMBL/GenBank/DDBJ databases">
        <title>Complete sequence of Pseudomonas fulva 12-X.</title>
        <authorList>
            <consortium name="US DOE Joint Genome Institute"/>
            <person name="Lucas S."/>
            <person name="Han J."/>
            <person name="Lapidus A."/>
            <person name="Cheng J.-F."/>
            <person name="Goodwin L."/>
            <person name="Pitluck S."/>
            <person name="Peters L."/>
            <person name="Mikhailova N."/>
            <person name="Pagani I."/>
            <person name="Davenport K."/>
            <person name="Han C."/>
            <person name="Tapia R."/>
            <person name="Land M."/>
            <person name="Hauser L."/>
            <person name="Kyrpides N."/>
            <person name="Ivanova N."/>
            <person name="Pagani I."/>
            <person name="Lcollab F.I."/>
            <person name="Woyke T."/>
        </authorList>
    </citation>
    <scope>NUCLEOTIDE SEQUENCE [LARGE SCALE GENOMIC DNA]</scope>
    <source>
        <strain evidence="2">12-X</strain>
    </source>
</reference>
<evidence type="ECO:0000313" key="1">
    <source>
        <dbReference type="EMBL" id="AEF21407.1"/>
    </source>
</evidence>
<dbReference type="KEGG" id="pfv:Psefu_1431"/>
<name>F6AFE6_PSEF1</name>
<protein>
    <submittedName>
        <fullName evidence="1">Uncharacterized protein</fullName>
    </submittedName>
</protein>
<dbReference type="STRING" id="743720.Psefu_1431"/>
<sequence length="118" mass="12645">MSNSAISHAIGALKLASVHVEHPTALSGKTLAATSADAIERLNAAYPHREELGRLYAELVRVTPLGHLPYVSLEPKTPAPYLALVVNASGEPVFRQRAKSIEGLVQLVATRFEPQAKP</sequence>
<dbReference type="AlphaFoldDB" id="F6AFE6"/>
<dbReference type="Proteomes" id="UP000000686">
    <property type="component" value="Chromosome"/>
</dbReference>
<dbReference type="HOGENOM" id="CLU_161364_0_0_6"/>
<evidence type="ECO:0000313" key="2">
    <source>
        <dbReference type="Proteomes" id="UP000000686"/>
    </source>
</evidence>
<dbReference type="RefSeq" id="WP_013790538.1">
    <property type="nucleotide sequence ID" value="NC_015556.1"/>
</dbReference>
<dbReference type="OrthoDB" id="7005902at2"/>
<keyword evidence="2" id="KW-1185">Reference proteome</keyword>